<protein>
    <submittedName>
        <fullName evidence="3">Uncharacterized protein DUF4129</fullName>
    </submittedName>
</protein>
<keyword evidence="1" id="KW-0472">Membrane</keyword>
<organism evidence="3 4">
    <name type="scientific">Chitinophaga japonensis</name>
    <name type="common">Flexibacter japonensis</name>
    <dbReference type="NCBI Taxonomy" id="104662"/>
    <lineage>
        <taxon>Bacteria</taxon>
        <taxon>Pseudomonadati</taxon>
        <taxon>Bacteroidota</taxon>
        <taxon>Chitinophagia</taxon>
        <taxon>Chitinophagales</taxon>
        <taxon>Chitinophagaceae</taxon>
        <taxon>Chitinophaga</taxon>
    </lineage>
</organism>
<dbReference type="RefSeq" id="WP_145713175.1">
    <property type="nucleotide sequence ID" value="NZ_BAAAFY010000001.1"/>
</dbReference>
<evidence type="ECO:0000313" key="3">
    <source>
        <dbReference type="EMBL" id="TWI88179.1"/>
    </source>
</evidence>
<proteinExistence type="predicted"/>
<evidence type="ECO:0000313" key="4">
    <source>
        <dbReference type="Proteomes" id="UP000316778"/>
    </source>
</evidence>
<keyword evidence="4" id="KW-1185">Reference proteome</keyword>
<dbReference type="Pfam" id="PF13559">
    <property type="entry name" value="DUF4129"/>
    <property type="match status" value="1"/>
</dbReference>
<keyword evidence="1" id="KW-1133">Transmembrane helix</keyword>
<keyword evidence="1" id="KW-0812">Transmembrane</keyword>
<feature type="transmembrane region" description="Helical" evidence="1">
    <location>
        <begin position="121"/>
        <end position="153"/>
    </location>
</feature>
<name>A0A562T3R0_CHIJA</name>
<dbReference type="EMBL" id="VLLG01000003">
    <property type="protein sequence ID" value="TWI88179.1"/>
    <property type="molecule type" value="Genomic_DNA"/>
</dbReference>
<feature type="domain" description="Protein-glutamine gamma-glutamyltransferase-like C-terminal" evidence="2">
    <location>
        <begin position="202"/>
        <end position="264"/>
    </location>
</feature>
<evidence type="ECO:0000256" key="1">
    <source>
        <dbReference type="SAM" id="Phobius"/>
    </source>
</evidence>
<comment type="caution">
    <text evidence="3">The sequence shown here is derived from an EMBL/GenBank/DDBJ whole genome shotgun (WGS) entry which is preliminary data.</text>
</comment>
<dbReference type="AlphaFoldDB" id="A0A562T3R0"/>
<dbReference type="Proteomes" id="UP000316778">
    <property type="component" value="Unassembled WGS sequence"/>
</dbReference>
<dbReference type="OrthoDB" id="5491447at2"/>
<reference evidence="3 4" key="1">
    <citation type="journal article" date="2013" name="Stand. Genomic Sci.">
        <title>Genomic Encyclopedia of Type Strains, Phase I: The one thousand microbial genomes (KMG-I) project.</title>
        <authorList>
            <person name="Kyrpides N.C."/>
            <person name="Woyke T."/>
            <person name="Eisen J.A."/>
            <person name="Garrity G."/>
            <person name="Lilburn T.G."/>
            <person name="Beck B.J."/>
            <person name="Whitman W.B."/>
            <person name="Hugenholtz P."/>
            <person name="Klenk H.P."/>
        </authorList>
    </citation>
    <scope>NUCLEOTIDE SEQUENCE [LARGE SCALE GENOMIC DNA]</scope>
    <source>
        <strain evidence="3 4">DSM 13484</strain>
    </source>
</reference>
<dbReference type="InterPro" id="IPR025403">
    <property type="entry name" value="TgpA-like_C"/>
</dbReference>
<sequence length="279" mass="32050">MSITDRYRRYLLLLAFGVLPLLLPAQELDTVALSIDAGDDYAEETAVEVDNRAYQQQEIKEHYLWDRAVPVPVDSTEVWWNNGGLVGRSVPPAVLKELRADKRLQYDLEQKENKAPSWLGVALLAILGFLQSIRIVIYIVLVTGLVLLLVFFLRQQGYRFSRKPVETDAAGNMEEDPGVGGYEKQVQEAIAAGQFRLAVRYLYLQALRQLAERQLITLTRDKTNADYLRVLLQTPWHRPFASLTRDYEYIWYGEVDVNAAQFSRIHGQFRQFINDLVSQ</sequence>
<accession>A0A562T3R0</accession>
<evidence type="ECO:0000259" key="2">
    <source>
        <dbReference type="Pfam" id="PF13559"/>
    </source>
</evidence>
<gene>
    <name evidence="3" type="ORF">LX66_2255</name>
</gene>